<protein>
    <submittedName>
        <fullName evidence="2">Uncharacterized protein</fullName>
    </submittedName>
</protein>
<dbReference type="PATRIC" id="fig|997296.3.peg.2261"/>
<dbReference type="AlphaFoldDB" id="I3DUX1"/>
<sequence length="49" mass="5625">MTPIELFAWILSTILGISFIISLVALSRKPRYIAEKERKMTQSSIKKKS</sequence>
<organism evidence="2 3">
    <name type="scientific">Bacillus methanolicus PB1</name>
    <dbReference type="NCBI Taxonomy" id="997296"/>
    <lineage>
        <taxon>Bacteria</taxon>
        <taxon>Bacillati</taxon>
        <taxon>Bacillota</taxon>
        <taxon>Bacilli</taxon>
        <taxon>Bacillales</taxon>
        <taxon>Bacillaceae</taxon>
        <taxon>Bacillus</taxon>
    </lineage>
</organism>
<accession>I3DUX1</accession>
<name>I3DUX1_BACMT</name>
<keyword evidence="3" id="KW-1185">Reference proteome</keyword>
<dbReference type="RefSeq" id="WP_004436209.1">
    <property type="nucleotide sequence ID" value="NZ_AFEU01000003.1"/>
</dbReference>
<comment type="caution">
    <text evidence="2">The sequence shown here is derived from an EMBL/GenBank/DDBJ whole genome shotgun (WGS) entry which is preliminary data.</text>
</comment>
<evidence type="ECO:0000256" key="1">
    <source>
        <dbReference type="SAM" id="Phobius"/>
    </source>
</evidence>
<keyword evidence="1" id="KW-0812">Transmembrane</keyword>
<keyword evidence="1" id="KW-1133">Transmembrane helix</keyword>
<dbReference type="eggNOG" id="ENOG502ZMBF">
    <property type="taxonomic scope" value="Bacteria"/>
</dbReference>
<evidence type="ECO:0000313" key="2">
    <source>
        <dbReference type="EMBL" id="EIJ78042.1"/>
    </source>
</evidence>
<dbReference type="Proteomes" id="UP000010523">
    <property type="component" value="Unassembled WGS sequence"/>
</dbReference>
<gene>
    <name evidence="2" type="ORF">PB1_10769</name>
</gene>
<keyword evidence="1" id="KW-0472">Membrane</keyword>
<evidence type="ECO:0000313" key="3">
    <source>
        <dbReference type="Proteomes" id="UP000010523"/>
    </source>
</evidence>
<proteinExistence type="predicted"/>
<reference evidence="2 3" key="1">
    <citation type="journal article" date="2012" name="Appl. Environ. Microbiol.">
        <title>Genome Sequence of Thermotolerant Bacillus methanolicus: Features and Regulation Related to Methylotrophy and Production of L-Lysine and L-Glutamate from Methanol.</title>
        <authorList>
            <person name="Heggeset T.M."/>
            <person name="Krog A."/>
            <person name="Balzer S."/>
            <person name="Wentzel A."/>
            <person name="Ellingsen T.E."/>
            <person name="Brautaset T."/>
        </authorList>
    </citation>
    <scope>NUCLEOTIDE SEQUENCE [LARGE SCALE GENOMIC DNA]</scope>
    <source>
        <strain evidence="2 3">PB1</strain>
    </source>
</reference>
<dbReference type="EMBL" id="AFEU01000003">
    <property type="protein sequence ID" value="EIJ78042.1"/>
    <property type="molecule type" value="Genomic_DNA"/>
</dbReference>
<feature type="transmembrane region" description="Helical" evidence="1">
    <location>
        <begin position="6"/>
        <end position="26"/>
    </location>
</feature>